<name>V7AG12_PHAVU</name>
<dbReference type="OrthoDB" id="866461at2759"/>
<dbReference type="PANTHER" id="PTHR48161:SF2">
    <property type="entry name" value="ORF122B PROTEIN"/>
    <property type="match status" value="1"/>
</dbReference>
<dbReference type="STRING" id="3885.V7AG12"/>
<evidence type="ECO:0000313" key="2">
    <source>
        <dbReference type="Proteomes" id="UP000000226"/>
    </source>
</evidence>
<dbReference type="Gramene" id="ESW04552">
    <property type="protein sequence ID" value="ESW04552"/>
    <property type="gene ID" value="PHAVU_011G104800g"/>
</dbReference>
<dbReference type="EMBL" id="CM002298">
    <property type="protein sequence ID" value="ESW04552.1"/>
    <property type="molecule type" value="Genomic_DNA"/>
</dbReference>
<sequence>MRPFGEAKSISSHLTLQLMRRHIEWSKGKRVCISRPVGKTDETWKGYLIGSQRIHSTCSPADFIFIIFESRGKGFPFCNGKKWS</sequence>
<proteinExistence type="predicted"/>
<dbReference type="Proteomes" id="UP000000226">
    <property type="component" value="Chromosome 11"/>
</dbReference>
<keyword evidence="2" id="KW-1185">Reference proteome</keyword>
<gene>
    <name evidence="1" type="ORF">PHAVU_011G104800g</name>
</gene>
<dbReference type="AlphaFoldDB" id="V7AG12"/>
<organism evidence="1 2">
    <name type="scientific">Phaseolus vulgaris</name>
    <name type="common">Kidney bean</name>
    <name type="synonym">French bean</name>
    <dbReference type="NCBI Taxonomy" id="3885"/>
    <lineage>
        <taxon>Eukaryota</taxon>
        <taxon>Viridiplantae</taxon>
        <taxon>Streptophyta</taxon>
        <taxon>Embryophyta</taxon>
        <taxon>Tracheophyta</taxon>
        <taxon>Spermatophyta</taxon>
        <taxon>Magnoliopsida</taxon>
        <taxon>eudicotyledons</taxon>
        <taxon>Gunneridae</taxon>
        <taxon>Pentapetalae</taxon>
        <taxon>rosids</taxon>
        <taxon>fabids</taxon>
        <taxon>Fabales</taxon>
        <taxon>Fabaceae</taxon>
        <taxon>Papilionoideae</taxon>
        <taxon>50 kb inversion clade</taxon>
        <taxon>NPAAA clade</taxon>
        <taxon>indigoferoid/millettioid clade</taxon>
        <taxon>Phaseoleae</taxon>
        <taxon>Phaseolus</taxon>
    </lineage>
</organism>
<dbReference type="PANTHER" id="PTHR48161">
    <property type="entry name" value="BNACNNG12870D PROTEIN"/>
    <property type="match status" value="1"/>
</dbReference>
<reference evidence="2" key="1">
    <citation type="journal article" date="2014" name="Nat. Genet.">
        <title>A reference genome for common bean and genome-wide analysis of dual domestications.</title>
        <authorList>
            <person name="Schmutz J."/>
            <person name="McClean P.E."/>
            <person name="Mamidi S."/>
            <person name="Wu G.A."/>
            <person name="Cannon S.B."/>
            <person name="Grimwood J."/>
            <person name="Jenkins J."/>
            <person name="Shu S."/>
            <person name="Song Q."/>
            <person name="Chavarro C."/>
            <person name="Torres-Torres M."/>
            <person name="Geffroy V."/>
            <person name="Moghaddam S.M."/>
            <person name="Gao D."/>
            <person name="Abernathy B."/>
            <person name="Barry K."/>
            <person name="Blair M."/>
            <person name="Brick M.A."/>
            <person name="Chovatia M."/>
            <person name="Gepts P."/>
            <person name="Goodstein D.M."/>
            <person name="Gonzales M."/>
            <person name="Hellsten U."/>
            <person name="Hyten D.L."/>
            <person name="Jia G."/>
            <person name="Kelly J.D."/>
            <person name="Kudrna D."/>
            <person name="Lee R."/>
            <person name="Richard M.M."/>
            <person name="Miklas P.N."/>
            <person name="Osorno J.M."/>
            <person name="Rodrigues J."/>
            <person name="Thareau V."/>
            <person name="Urrea C.A."/>
            <person name="Wang M."/>
            <person name="Yu Y."/>
            <person name="Zhang M."/>
            <person name="Wing R.A."/>
            <person name="Cregan P.B."/>
            <person name="Rokhsar D.S."/>
            <person name="Jackson S.A."/>
        </authorList>
    </citation>
    <scope>NUCLEOTIDE SEQUENCE [LARGE SCALE GENOMIC DNA]</scope>
    <source>
        <strain evidence="2">cv. G19833</strain>
    </source>
</reference>
<accession>V7AG12</accession>
<evidence type="ECO:0000313" key="1">
    <source>
        <dbReference type="EMBL" id="ESW04552.1"/>
    </source>
</evidence>
<protein>
    <submittedName>
        <fullName evidence="1">Uncharacterized protein</fullName>
    </submittedName>
</protein>